<dbReference type="InterPro" id="IPR001633">
    <property type="entry name" value="EAL_dom"/>
</dbReference>
<evidence type="ECO:0000259" key="2">
    <source>
        <dbReference type="PROSITE" id="PS50883"/>
    </source>
</evidence>
<feature type="transmembrane region" description="Helical" evidence="1">
    <location>
        <begin position="180"/>
        <end position="198"/>
    </location>
</feature>
<keyword evidence="5" id="KW-1185">Reference proteome</keyword>
<dbReference type="Gene3D" id="3.20.20.450">
    <property type="entry name" value="EAL domain"/>
    <property type="match status" value="1"/>
</dbReference>
<reference evidence="4 5" key="1">
    <citation type="submission" date="2023-07" db="EMBL/GenBank/DDBJ databases">
        <title>Sequencing the genomes of 1000 actinobacteria strains.</title>
        <authorList>
            <person name="Klenk H.-P."/>
        </authorList>
    </citation>
    <scope>NUCLEOTIDE SEQUENCE [LARGE SCALE GENOMIC DNA]</scope>
    <source>
        <strain evidence="4 5">DSM 44709</strain>
    </source>
</reference>
<dbReference type="InterPro" id="IPR000160">
    <property type="entry name" value="GGDEF_dom"/>
</dbReference>
<evidence type="ECO:0000313" key="4">
    <source>
        <dbReference type="EMBL" id="MDQ0369729.1"/>
    </source>
</evidence>
<dbReference type="CDD" id="cd01948">
    <property type="entry name" value="EAL"/>
    <property type="match status" value="1"/>
</dbReference>
<feature type="transmembrane region" description="Helical" evidence="1">
    <location>
        <begin position="143"/>
        <end position="160"/>
    </location>
</feature>
<dbReference type="Pfam" id="PF00563">
    <property type="entry name" value="EAL"/>
    <property type="match status" value="1"/>
</dbReference>
<dbReference type="EMBL" id="JAUSUZ010000001">
    <property type="protein sequence ID" value="MDQ0369729.1"/>
    <property type="molecule type" value="Genomic_DNA"/>
</dbReference>
<evidence type="ECO:0000313" key="5">
    <source>
        <dbReference type="Proteomes" id="UP001240236"/>
    </source>
</evidence>
<dbReference type="Gene3D" id="3.30.70.270">
    <property type="match status" value="1"/>
</dbReference>
<dbReference type="SMART" id="SM00267">
    <property type="entry name" value="GGDEF"/>
    <property type="match status" value="1"/>
</dbReference>
<gene>
    <name evidence="4" type="ORF">J2S42_006398</name>
</gene>
<dbReference type="PROSITE" id="PS50883">
    <property type="entry name" value="EAL"/>
    <property type="match status" value="1"/>
</dbReference>
<feature type="transmembrane region" description="Helical" evidence="1">
    <location>
        <begin position="297"/>
        <end position="318"/>
    </location>
</feature>
<keyword evidence="1" id="KW-1133">Transmembrane helix</keyword>
<dbReference type="PANTHER" id="PTHR44757">
    <property type="entry name" value="DIGUANYLATE CYCLASE DGCP"/>
    <property type="match status" value="1"/>
</dbReference>
<feature type="transmembrane region" description="Helical" evidence="1">
    <location>
        <begin position="44"/>
        <end position="65"/>
    </location>
</feature>
<dbReference type="InterPro" id="IPR043128">
    <property type="entry name" value="Rev_trsase/Diguanyl_cyclase"/>
</dbReference>
<name>A0AAE3W5A3_9ACTN</name>
<dbReference type="NCBIfam" id="TIGR00254">
    <property type="entry name" value="GGDEF"/>
    <property type="match status" value="1"/>
</dbReference>
<feature type="domain" description="GGDEF" evidence="3">
    <location>
        <begin position="377"/>
        <end position="508"/>
    </location>
</feature>
<accession>A0AAE3W5A3</accession>
<dbReference type="Proteomes" id="UP001240236">
    <property type="component" value="Unassembled WGS sequence"/>
</dbReference>
<evidence type="ECO:0000259" key="3">
    <source>
        <dbReference type="PROSITE" id="PS50887"/>
    </source>
</evidence>
<dbReference type="CDD" id="cd01949">
    <property type="entry name" value="GGDEF"/>
    <property type="match status" value="1"/>
</dbReference>
<protein>
    <submittedName>
        <fullName evidence="4">Diguanylate cyclase (GGDEF)-like protein</fullName>
    </submittedName>
</protein>
<dbReference type="SUPFAM" id="SSF55073">
    <property type="entry name" value="Nucleotide cyclase"/>
    <property type="match status" value="1"/>
</dbReference>
<dbReference type="InterPro" id="IPR052155">
    <property type="entry name" value="Biofilm_reg_signaling"/>
</dbReference>
<feature type="transmembrane region" description="Helical" evidence="1">
    <location>
        <begin position="109"/>
        <end position="131"/>
    </location>
</feature>
<dbReference type="AlphaFoldDB" id="A0AAE3W5A3"/>
<proteinExistence type="predicted"/>
<dbReference type="InterPro" id="IPR029787">
    <property type="entry name" value="Nucleotide_cyclase"/>
</dbReference>
<evidence type="ECO:0000256" key="1">
    <source>
        <dbReference type="SAM" id="Phobius"/>
    </source>
</evidence>
<feature type="transmembrane region" description="Helical" evidence="1">
    <location>
        <begin position="210"/>
        <end position="229"/>
    </location>
</feature>
<dbReference type="SMART" id="SM00052">
    <property type="entry name" value="EAL"/>
    <property type="match status" value="1"/>
</dbReference>
<organism evidence="4 5">
    <name type="scientific">Catenuloplanes indicus</name>
    <dbReference type="NCBI Taxonomy" id="137267"/>
    <lineage>
        <taxon>Bacteria</taxon>
        <taxon>Bacillati</taxon>
        <taxon>Actinomycetota</taxon>
        <taxon>Actinomycetes</taxon>
        <taxon>Micromonosporales</taxon>
        <taxon>Micromonosporaceae</taxon>
        <taxon>Catenuloplanes</taxon>
    </lineage>
</organism>
<dbReference type="FunFam" id="3.30.70.270:FF:000001">
    <property type="entry name" value="Diguanylate cyclase domain protein"/>
    <property type="match status" value="1"/>
</dbReference>
<dbReference type="InterPro" id="IPR035919">
    <property type="entry name" value="EAL_sf"/>
</dbReference>
<feature type="domain" description="EAL" evidence="2">
    <location>
        <begin position="517"/>
        <end position="773"/>
    </location>
</feature>
<keyword evidence="1" id="KW-0812">Transmembrane</keyword>
<dbReference type="SUPFAM" id="SSF141868">
    <property type="entry name" value="EAL domain-like"/>
    <property type="match status" value="1"/>
</dbReference>
<keyword evidence="1" id="KW-0472">Membrane</keyword>
<feature type="transmembrane region" description="Helical" evidence="1">
    <location>
        <begin position="273"/>
        <end position="291"/>
    </location>
</feature>
<dbReference type="Pfam" id="PF00990">
    <property type="entry name" value="GGDEF"/>
    <property type="match status" value="1"/>
</dbReference>
<dbReference type="RefSeq" id="WP_307245161.1">
    <property type="nucleotide sequence ID" value="NZ_JAUSUZ010000001.1"/>
</dbReference>
<dbReference type="PROSITE" id="PS50887">
    <property type="entry name" value="GGDEF"/>
    <property type="match status" value="1"/>
</dbReference>
<feature type="transmembrane region" description="Helical" evidence="1">
    <location>
        <begin position="17"/>
        <end position="38"/>
    </location>
</feature>
<comment type="caution">
    <text evidence="4">The sequence shown here is derived from an EMBL/GenBank/DDBJ whole genome shotgun (WGS) entry which is preliminary data.</text>
</comment>
<dbReference type="PANTHER" id="PTHR44757:SF2">
    <property type="entry name" value="BIOFILM ARCHITECTURE MAINTENANCE PROTEIN MBAA"/>
    <property type="match status" value="1"/>
</dbReference>
<sequence length="781" mass="81688">MERGGAAGVPGLRPSPLLVAATLIALWSVVWFVVTLVHPFTPAFAGWLATPVQPLLGAAAAWQAAGADGQGPTAQRFWQRFGLASALAGIAAASNASDWLTAPRHPPPAAPLTVSLHLVGGVLTLWALLGLPVERARRAGLRFAMDMTIVLLATGLFLWYGVLRHADGGPLSFTGSTLPLVLGAVAVTALVAFAKLAVGGVDGVDLAATHLLGAAFVSGLATGALHPLLGDRAGLHPEQLALPVTYLLVILAADRQRRAAGVTGPEQTRRESFSTVPYVAVGATGVLLVAVSWRDPVAGVIAVVAMVLTGIVIARQLLALAENGRLLTRVDASLQELRRVQDELTTQATHDGLTGLANRALFERRSREAMGELTGDQVLHVALIDLDDFKGVNDRLGHAVGDALLAVVAERLQRCVRSGDTVARLGGDEFAMILEHATPESATTVMTRVAEVLGEPISAHGHDLLVRASVGLAQAGVGDTPDELLRRADVAMYAAKAAGKGRYAHYSTDLDAHQAADARLAADLQQAIDSAQFDLLYQPIVRLADGRWTGAEALVRWRHPARGLISPEEFLATAERTGLIVPLGDWVLRAACAQAVRWRALFGDDAPVIGINVSDRQLRETGFASRVTELLHAAALPAAALSVEITEATALGGGSAIAMVGELRRCGIRVTLDDFGAGASSLDLLRRAPVQGLKIDKAFVRNIDGEASSQEVVISAAMVRIAAGLQLTASAAGVETAAQAAALRDMGYLSAQGYHFAPPLTADEFTRHLTASPRATSVPSG</sequence>